<sequence>MRSSSTARRCIRWRNTRFGEVSGRGPRAAAHPVPVLEVHDAPSYEVIDLVAICLSSSARQSIRWRYVRFQQAGAQGRRWGGQSGSELHRVLPFLPLGSSRWADIVVAVEDNDLAAGCRPRKLESRRN</sequence>
<evidence type="ECO:0000313" key="2">
    <source>
        <dbReference type="Proteomes" id="UP000479710"/>
    </source>
</evidence>
<accession>A0A6G1FD83</accession>
<evidence type="ECO:0000313" key="1">
    <source>
        <dbReference type="EMBL" id="KAF0934854.1"/>
    </source>
</evidence>
<dbReference type="AlphaFoldDB" id="A0A6G1FD83"/>
<name>A0A6G1FD83_9ORYZ</name>
<organism evidence="1 2">
    <name type="scientific">Oryza meyeriana var. granulata</name>
    <dbReference type="NCBI Taxonomy" id="110450"/>
    <lineage>
        <taxon>Eukaryota</taxon>
        <taxon>Viridiplantae</taxon>
        <taxon>Streptophyta</taxon>
        <taxon>Embryophyta</taxon>
        <taxon>Tracheophyta</taxon>
        <taxon>Spermatophyta</taxon>
        <taxon>Magnoliopsida</taxon>
        <taxon>Liliopsida</taxon>
        <taxon>Poales</taxon>
        <taxon>Poaceae</taxon>
        <taxon>BOP clade</taxon>
        <taxon>Oryzoideae</taxon>
        <taxon>Oryzeae</taxon>
        <taxon>Oryzinae</taxon>
        <taxon>Oryza</taxon>
        <taxon>Oryza meyeriana</taxon>
    </lineage>
</organism>
<gene>
    <name evidence="1" type="ORF">E2562_028858</name>
</gene>
<dbReference type="EMBL" id="SPHZ02000001">
    <property type="protein sequence ID" value="KAF0934854.1"/>
    <property type="molecule type" value="Genomic_DNA"/>
</dbReference>
<protein>
    <submittedName>
        <fullName evidence="1">Uncharacterized protein</fullName>
    </submittedName>
</protein>
<dbReference type="Proteomes" id="UP000479710">
    <property type="component" value="Unassembled WGS sequence"/>
</dbReference>
<comment type="caution">
    <text evidence="1">The sequence shown here is derived from an EMBL/GenBank/DDBJ whole genome shotgun (WGS) entry which is preliminary data.</text>
</comment>
<keyword evidence="2" id="KW-1185">Reference proteome</keyword>
<reference evidence="1 2" key="1">
    <citation type="submission" date="2019-11" db="EMBL/GenBank/DDBJ databases">
        <title>Whole genome sequence of Oryza granulata.</title>
        <authorList>
            <person name="Li W."/>
        </authorList>
    </citation>
    <scope>NUCLEOTIDE SEQUENCE [LARGE SCALE GENOMIC DNA]</scope>
    <source>
        <strain evidence="2">cv. Menghai</strain>
        <tissue evidence="1">Leaf</tissue>
    </source>
</reference>
<proteinExistence type="predicted"/>